<protein>
    <submittedName>
        <fullName evidence="2">Uncharacterized protein</fullName>
    </submittedName>
</protein>
<dbReference type="OrthoDB" id="287636at2759"/>
<keyword evidence="3" id="KW-1185">Reference proteome</keyword>
<name>A0A8S1PY39_9CILI</name>
<reference evidence="2" key="1">
    <citation type="submission" date="2021-01" db="EMBL/GenBank/DDBJ databases">
        <authorList>
            <consortium name="Genoscope - CEA"/>
            <person name="William W."/>
        </authorList>
    </citation>
    <scope>NUCLEOTIDE SEQUENCE</scope>
</reference>
<feature type="compositionally biased region" description="Basic and acidic residues" evidence="1">
    <location>
        <begin position="101"/>
        <end position="110"/>
    </location>
</feature>
<dbReference type="EMBL" id="CAJJDN010000090">
    <property type="protein sequence ID" value="CAD8108001.1"/>
    <property type="molecule type" value="Genomic_DNA"/>
</dbReference>
<evidence type="ECO:0000313" key="2">
    <source>
        <dbReference type="EMBL" id="CAD8108001.1"/>
    </source>
</evidence>
<dbReference type="Proteomes" id="UP000692954">
    <property type="component" value="Unassembled WGS sequence"/>
</dbReference>
<accession>A0A8S1PY39</accession>
<organism evidence="2 3">
    <name type="scientific">Paramecium sonneborni</name>
    <dbReference type="NCBI Taxonomy" id="65129"/>
    <lineage>
        <taxon>Eukaryota</taxon>
        <taxon>Sar</taxon>
        <taxon>Alveolata</taxon>
        <taxon>Ciliophora</taxon>
        <taxon>Intramacronucleata</taxon>
        <taxon>Oligohymenophorea</taxon>
        <taxon>Peniculida</taxon>
        <taxon>Parameciidae</taxon>
        <taxon>Paramecium</taxon>
    </lineage>
</organism>
<gene>
    <name evidence="2" type="ORF">PSON_ATCC_30995.1.T0900071</name>
</gene>
<comment type="caution">
    <text evidence="2">The sequence shown here is derived from an EMBL/GenBank/DDBJ whole genome shotgun (WGS) entry which is preliminary data.</text>
</comment>
<evidence type="ECO:0000313" key="3">
    <source>
        <dbReference type="Proteomes" id="UP000692954"/>
    </source>
</evidence>
<dbReference type="AlphaFoldDB" id="A0A8S1PY39"/>
<evidence type="ECO:0000256" key="1">
    <source>
        <dbReference type="SAM" id="MobiDB-lite"/>
    </source>
</evidence>
<sequence>MAMKLGPKLKFVMPLQKIISFDENIEGIFDFEQRQQSISKMERKVSFVGSTIVFIRYSEEEIVHFRQRLRSQIQCSIELIDSSYLNPQLCSPDKQSRKKSCFKEQEEQLN</sequence>
<proteinExistence type="predicted"/>
<feature type="region of interest" description="Disordered" evidence="1">
    <location>
        <begin position="91"/>
        <end position="110"/>
    </location>
</feature>